<name>N6Y609_THAL4</name>
<reference evidence="2 3" key="1">
    <citation type="submission" date="2012-09" db="EMBL/GenBank/DDBJ databases">
        <title>Draft Genome Sequences of 6 Strains from Genus Thauera.</title>
        <authorList>
            <person name="Liu B."/>
            <person name="Shapleigh J.P."/>
            <person name="Frostegard A.H."/>
        </authorList>
    </citation>
    <scope>NUCLEOTIDE SEQUENCE [LARGE SCALE GENOMIC DNA]</scope>
    <source>
        <strain evidence="3">47Lol / DSM 12138</strain>
    </source>
</reference>
<evidence type="ECO:0000259" key="1">
    <source>
        <dbReference type="Pfam" id="PF09664"/>
    </source>
</evidence>
<dbReference type="eggNOG" id="ENOG5032VEI">
    <property type="taxonomic scope" value="Bacteria"/>
</dbReference>
<dbReference type="RefSeq" id="WP_004339133.1">
    <property type="nucleotide sequence ID" value="NZ_AMXE01000044.1"/>
</dbReference>
<organism evidence="2 3">
    <name type="scientific">Thauera linaloolentis (strain DSM 12138 / JCM 21573 / CCUG 41526 / CIP 105981 / IAM 15112 / NBRC 102519 / 47Lol)</name>
    <dbReference type="NCBI Taxonomy" id="1123367"/>
    <lineage>
        <taxon>Bacteria</taxon>
        <taxon>Pseudomonadati</taxon>
        <taxon>Pseudomonadota</taxon>
        <taxon>Betaproteobacteria</taxon>
        <taxon>Rhodocyclales</taxon>
        <taxon>Zoogloeaceae</taxon>
        <taxon>Thauera</taxon>
    </lineage>
</organism>
<dbReference type="Proteomes" id="UP000013232">
    <property type="component" value="Unassembled WGS sequence"/>
</dbReference>
<protein>
    <recommendedName>
        <fullName evidence="1">DUF2399 domain-containing protein</fullName>
    </recommendedName>
</protein>
<dbReference type="InterPro" id="IPR024465">
    <property type="entry name" value="DUF2399"/>
</dbReference>
<proteinExistence type="predicted"/>
<dbReference type="AlphaFoldDB" id="N6Y609"/>
<dbReference type="InterPro" id="IPR036078">
    <property type="entry name" value="Spo11/TopoVI_A_sf"/>
</dbReference>
<dbReference type="GO" id="GO:0003677">
    <property type="term" value="F:DNA binding"/>
    <property type="evidence" value="ECO:0007669"/>
    <property type="project" value="InterPro"/>
</dbReference>
<gene>
    <name evidence="2" type="ORF">C666_11925</name>
</gene>
<dbReference type="GO" id="GO:0005694">
    <property type="term" value="C:chromosome"/>
    <property type="evidence" value="ECO:0007669"/>
    <property type="project" value="InterPro"/>
</dbReference>
<dbReference type="SUPFAM" id="SSF56726">
    <property type="entry name" value="DNA topoisomerase IV, alpha subunit"/>
    <property type="match status" value="1"/>
</dbReference>
<dbReference type="CDD" id="cd00188">
    <property type="entry name" value="TOPRIM"/>
    <property type="match status" value="1"/>
</dbReference>
<feature type="domain" description="DUF2399" evidence="1">
    <location>
        <begin position="261"/>
        <end position="410"/>
    </location>
</feature>
<dbReference type="Pfam" id="PF09664">
    <property type="entry name" value="DUF2399"/>
    <property type="match status" value="1"/>
</dbReference>
<keyword evidence="3" id="KW-1185">Reference proteome</keyword>
<comment type="caution">
    <text evidence="2">The sequence shown here is derived from an EMBL/GenBank/DDBJ whole genome shotgun (WGS) entry which is preliminary data.</text>
</comment>
<evidence type="ECO:0000313" key="3">
    <source>
        <dbReference type="Proteomes" id="UP000013232"/>
    </source>
</evidence>
<dbReference type="OrthoDB" id="6059266at2"/>
<accession>N6Y609</accession>
<sequence>MNNRLTWLPPDIHGISTAWLTDPTRSTLRGKRLRCAFNSPAAALDAWPASWREVLALWVRRAETGKHYRCATLLTHASAARANAALQLFERLLADGLAEVEERRDPQHGWQAHSLRFLDPAALRAALGQPEPDADQLRWAEQRNTPLGLEELDAARSTLDESPPGIALARLELLAALQNWHDAGHHSGQATRRDFAFFARTDTKKITDAEWRWLTDNVDLAAFGIAAHSPLLLIAANLSLESATGTLALAALPGFVGLPLQAVQAIATIGNSPSCWRLVENHSAFEKAAAARTPDEAVLWLPGYPPSWWRDAVAHLLRLAPAPAAIACDPDPDGIAIAVQAGALWEKAGQKWAPWRMDAADLRRLSHRRPLTERDRGLLEQLQQQALPSTLAELAAAMLDIGEKGEQESLFWQ</sequence>
<dbReference type="EMBL" id="AMXE01000044">
    <property type="protein sequence ID" value="ENO87035.1"/>
    <property type="molecule type" value="Genomic_DNA"/>
</dbReference>
<evidence type="ECO:0000313" key="2">
    <source>
        <dbReference type="EMBL" id="ENO87035.1"/>
    </source>
</evidence>
<dbReference type="STRING" id="1123367.GCA_000621305_01328"/>